<proteinExistence type="predicted"/>
<evidence type="ECO:0000313" key="2">
    <source>
        <dbReference type="Proteomes" id="UP000827986"/>
    </source>
</evidence>
<organism evidence="1 2">
    <name type="scientific">Mauremys mutica</name>
    <name type="common">yellowpond turtle</name>
    <dbReference type="NCBI Taxonomy" id="74926"/>
    <lineage>
        <taxon>Eukaryota</taxon>
        <taxon>Metazoa</taxon>
        <taxon>Chordata</taxon>
        <taxon>Craniata</taxon>
        <taxon>Vertebrata</taxon>
        <taxon>Euteleostomi</taxon>
        <taxon>Archelosauria</taxon>
        <taxon>Testudinata</taxon>
        <taxon>Testudines</taxon>
        <taxon>Cryptodira</taxon>
        <taxon>Durocryptodira</taxon>
        <taxon>Testudinoidea</taxon>
        <taxon>Geoemydidae</taxon>
        <taxon>Geoemydinae</taxon>
        <taxon>Mauremys</taxon>
    </lineage>
</organism>
<dbReference type="Proteomes" id="UP000827986">
    <property type="component" value="Unassembled WGS sequence"/>
</dbReference>
<dbReference type="AlphaFoldDB" id="A0A9D4AZL2"/>
<protein>
    <submittedName>
        <fullName evidence="1">Uncharacterized protein</fullName>
    </submittedName>
</protein>
<keyword evidence="2" id="KW-1185">Reference proteome</keyword>
<evidence type="ECO:0000313" key="1">
    <source>
        <dbReference type="EMBL" id="KAH1174630.1"/>
    </source>
</evidence>
<gene>
    <name evidence="1" type="ORF">KIL84_008621</name>
</gene>
<accession>A0A9D4AZL2</accession>
<dbReference type="EMBL" id="JAHDVG010000479">
    <property type="protein sequence ID" value="KAH1174630.1"/>
    <property type="molecule type" value="Genomic_DNA"/>
</dbReference>
<name>A0A9D4AZL2_9SAUR</name>
<comment type="caution">
    <text evidence="1">The sequence shown here is derived from an EMBL/GenBank/DDBJ whole genome shotgun (WGS) entry which is preliminary data.</text>
</comment>
<sequence length="101" mass="11106">MSCMESQCIKTAAERSVLLYSTLQSCSVSLSLVLPPKSLKCLHCPVWVLKLTQEQPGWDPIPSWGCLLSGPSTGGAEGSMRWKRLYPLDFPKINSDACAYI</sequence>
<reference evidence="1" key="1">
    <citation type="submission" date="2021-09" db="EMBL/GenBank/DDBJ databases">
        <title>The genome of Mauremys mutica provides insights into the evolution of semi-aquatic lifestyle.</title>
        <authorList>
            <person name="Gong S."/>
            <person name="Gao Y."/>
        </authorList>
    </citation>
    <scope>NUCLEOTIDE SEQUENCE</scope>
    <source>
        <strain evidence="1">MM-2020</strain>
        <tissue evidence="1">Muscle</tissue>
    </source>
</reference>